<keyword evidence="8" id="KW-1185">Reference proteome</keyword>
<dbReference type="GO" id="GO:0001006">
    <property type="term" value="F:RNA polymerase III type 3 promoter sequence-specific DNA binding"/>
    <property type="evidence" value="ECO:0007669"/>
    <property type="project" value="TreeGrafter"/>
</dbReference>
<dbReference type="OrthoDB" id="2143914at2759"/>
<dbReference type="PANTHER" id="PTHR46621">
    <property type="entry name" value="SNRNA-ACTIVATING PROTEIN COMPLEX SUBUNIT 4"/>
    <property type="match status" value="1"/>
</dbReference>
<dbReference type="InterPro" id="IPR009057">
    <property type="entry name" value="Homeodomain-like_sf"/>
</dbReference>
<evidence type="ECO:0000256" key="5">
    <source>
        <dbReference type="SAM" id="MobiDB-lite"/>
    </source>
</evidence>
<organism evidence="7 8">
    <name type="scientific">Dimorphilus gyrociliatus</name>
    <dbReference type="NCBI Taxonomy" id="2664684"/>
    <lineage>
        <taxon>Eukaryota</taxon>
        <taxon>Metazoa</taxon>
        <taxon>Spiralia</taxon>
        <taxon>Lophotrochozoa</taxon>
        <taxon>Annelida</taxon>
        <taxon>Polychaeta</taxon>
        <taxon>Polychaeta incertae sedis</taxon>
        <taxon>Dinophilidae</taxon>
        <taxon>Dimorphilus</taxon>
    </lineage>
</organism>
<evidence type="ECO:0000256" key="1">
    <source>
        <dbReference type="ARBA" id="ARBA00023015"/>
    </source>
</evidence>
<accession>A0A7I8VC78</accession>
<protein>
    <submittedName>
        <fullName evidence="7">DgyrCDS2424</fullName>
    </submittedName>
</protein>
<proteinExistence type="predicted"/>
<dbReference type="SUPFAM" id="SSF46689">
    <property type="entry name" value="Homeodomain-like"/>
    <property type="match status" value="2"/>
</dbReference>
<name>A0A7I8VC78_9ANNE</name>
<dbReference type="InterPro" id="IPR001005">
    <property type="entry name" value="SANT/Myb"/>
</dbReference>
<feature type="compositionally biased region" description="Basic and acidic residues" evidence="5">
    <location>
        <begin position="983"/>
        <end position="1001"/>
    </location>
</feature>
<dbReference type="GO" id="GO:0019185">
    <property type="term" value="C:snRNA-activating protein complex"/>
    <property type="evidence" value="ECO:0007669"/>
    <property type="project" value="TreeGrafter"/>
</dbReference>
<feature type="domain" description="Myb-like" evidence="6">
    <location>
        <begin position="410"/>
        <end position="454"/>
    </location>
</feature>
<dbReference type="GO" id="GO:0042795">
    <property type="term" value="P:snRNA transcription by RNA polymerase II"/>
    <property type="evidence" value="ECO:0007669"/>
    <property type="project" value="TreeGrafter"/>
</dbReference>
<feature type="region of interest" description="Disordered" evidence="5">
    <location>
        <begin position="1043"/>
        <end position="1102"/>
    </location>
</feature>
<dbReference type="GO" id="GO:0042796">
    <property type="term" value="P:snRNA transcription by RNA polymerase III"/>
    <property type="evidence" value="ECO:0007669"/>
    <property type="project" value="TreeGrafter"/>
</dbReference>
<dbReference type="Proteomes" id="UP000549394">
    <property type="component" value="Unassembled WGS sequence"/>
</dbReference>
<dbReference type="EMBL" id="CAJFCJ010000003">
    <property type="protein sequence ID" value="CAD5113245.1"/>
    <property type="molecule type" value="Genomic_DNA"/>
</dbReference>
<evidence type="ECO:0000313" key="7">
    <source>
        <dbReference type="EMBL" id="CAD5113245.1"/>
    </source>
</evidence>
<dbReference type="AlphaFoldDB" id="A0A7I8VC78"/>
<evidence type="ECO:0000256" key="2">
    <source>
        <dbReference type="ARBA" id="ARBA00023125"/>
    </source>
</evidence>
<dbReference type="InterPro" id="IPR051575">
    <property type="entry name" value="Myb-like_DNA-bd"/>
</dbReference>
<evidence type="ECO:0000259" key="6">
    <source>
        <dbReference type="PROSITE" id="PS50090"/>
    </source>
</evidence>
<sequence length="1272" mass="148233">MTDSESSDDEELVQYELQSLSDFGYSKSSANISSEPDEYNSPLVQTLALNQQCQANLVELRRKFEIALSRNRGQQREIEEDLNRGKPEEPEKGIQIFDIIQKPYIQDENGFAYPETNDSKFLKKYRAFDPSVRNRKKWFRDDVEIIEKAVREDTIYRKCQPFRNRLELLNEKLDNDKLPESQKKKYEEEIDKIKAEMAKIPTLSDEELLEPPDQSHEIDWLKISVTDFKGIHSEENCRLMWSMVLHPSLSGGNFSTDSLKKLIGLVEKGTNWNTIAKEMGENRSVFECLRGYLAAVKRWPELDEPKVNRLSLEEFRNIVAEYTNNQFINWYKVSEKLGDITPDSCVRIYKSKLKGYMLGPWTEGEEDLLRLSIETFGADYVKASRIITTRSALSCRQKYEDNLDETLIFGNWTTEEDLTIMQLKEGANVRWVDMAKAFSGRTSKMLFQRYQSLSKWKEDAYIMARMNDSELSLLITASEKFLHEMDLQSFKENLRSMKKSYLVKEAQARIKDFNETTKNTIDRALNAENLAELKKIKNPELNDIVQGLMLLYEDEEAHKIDENMHRIKVEEIRESARELVKNIEMGVSPPKPLVSMQLRKAKIDLEVIRSTENERQLKSLVFKSLSKGVKAKARRLRYIQERSAVNEKKRSQKLQAILMTRMRNFGRITKVKDLISLAQVTEYELKSDAKGTKRRCYHLQKESREFLKQGAIDSPEDFTHEQLDVIIRTLQKRTKVPKSTKDCFRSIESLNVKTHDNIMSELGELFEIDIDRLCDRSEEIMSEHNILEHDLNKLKIKHMNDSLFARTIQHNVQDVISITTRANAQKRLPSADLPLPAQIYIDKEYSDITPLYPTTTTMRGYDRVLRALPLVEYRLPAGSPVTFKWDNVLGSMSLCKSYKPHVIQLAMEIEKRQNEMSSILMHRLNAMAYEYKQTDEYKLLRKRILTTFTWPRLLEQFSVGDILHEIQREKTTSETVEDDKEDIGDGEREQEETVEKVDNLKQKRRSKGTSKSYKSKWVRPKKRKNVDVLKLLGVEQKQMYAYKNAARKRRRKLSKESSFDEEQPLFKKSNTCKKGEASQSEQDISDEDENEDDYENAVSKKKSSLNVNNNIDESYVQKFIKTSEIIDGERMRVAKNSKGDIPVSEWPEQEFHFNMNKTQLRKFKRSGRRKTNYECYVPLAKFFVVGNAFVIQIIKDPNNSAPGDNSMKAELKESDLEDENIFKIETEKIKFKENSFEEGNLHLLKVHDFPAGKMLSVPLSDEITAFVPIEIV</sequence>
<dbReference type="Pfam" id="PF13921">
    <property type="entry name" value="Myb_DNA-bind_6"/>
    <property type="match status" value="1"/>
</dbReference>
<dbReference type="SMART" id="SM00717">
    <property type="entry name" value="SANT"/>
    <property type="match status" value="4"/>
</dbReference>
<dbReference type="PANTHER" id="PTHR46621:SF1">
    <property type="entry name" value="SNRNA-ACTIVATING PROTEIN COMPLEX SUBUNIT 4"/>
    <property type="match status" value="1"/>
</dbReference>
<gene>
    <name evidence="7" type="ORF">DGYR_LOCUS2273</name>
</gene>
<evidence type="ECO:0000256" key="3">
    <source>
        <dbReference type="ARBA" id="ARBA00023163"/>
    </source>
</evidence>
<feature type="region of interest" description="Disordered" evidence="5">
    <location>
        <begin position="969"/>
        <end position="1019"/>
    </location>
</feature>
<dbReference type="Gene3D" id="1.10.10.60">
    <property type="entry name" value="Homeodomain-like"/>
    <property type="match status" value="1"/>
</dbReference>
<keyword evidence="2" id="KW-0238">DNA-binding</keyword>
<feature type="compositionally biased region" description="Basic residues" evidence="5">
    <location>
        <begin position="1002"/>
        <end position="1019"/>
    </location>
</feature>
<reference evidence="7 8" key="1">
    <citation type="submission" date="2020-08" db="EMBL/GenBank/DDBJ databases">
        <authorList>
            <person name="Hejnol A."/>
        </authorList>
    </citation>
    <scope>NUCLEOTIDE SEQUENCE [LARGE SCALE GENOMIC DNA]</scope>
</reference>
<keyword evidence="3" id="KW-0804">Transcription</keyword>
<feature type="compositionally biased region" description="Acidic residues" evidence="5">
    <location>
        <begin position="1083"/>
        <end position="1095"/>
    </location>
</feature>
<keyword evidence="4" id="KW-0539">Nucleus</keyword>
<comment type="caution">
    <text evidence="7">The sequence shown here is derived from an EMBL/GenBank/DDBJ whole genome shotgun (WGS) entry which is preliminary data.</text>
</comment>
<evidence type="ECO:0000256" key="4">
    <source>
        <dbReference type="ARBA" id="ARBA00023242"/>
    </source>
</evidence>
<evidence type="ECO:0000313" key="8">
    <source>
        <dbReference type="Proteomes" id="UP000549394"/>
    </source>
</evidence>
<dbReference type="GO" id="GO:0000978">
    <property type="term" value="F:RNA polymerase II cis-regulatory region sequence-specific DNA binding"/>
    <property type="evidence" value="ECO:0007669"/>
    <property type="project" value="TreeGrafter"/>
</dbReference>
<dbReference type="PROSITE" id="PS50090">
    <property type="entry name" value="MYB_LIKE"/>
    <property type="match status" value="1"/>
</dbReference>
<keyword evidence="1" id="KW-0805">Transcription regulation</keyword>